<dbReference type="AlphaFoldDB" id="A0A0E9UE57"/>
<accession>A0A0E9UE57</accession>
<reference evidence="2" key="2">
    <citation type="journal article" date="2015" name="Fish Shellfish Immunol.">
        <title>Early steps in the European eel (Anguilla anguilla)-Vibrio vulnificus interaction in the gills: Role of the RtxA13 toxin.</title>
        <authorList>
            <person name="Callol A."/>
            <person name="Pajuelo D."/>
            <person name="Ebbesson L."/>
            <person name="Teles M."/>
            <person name="MacKenzie S."/>
            <person name="Amaro C."/>
        </authorList>
    </citation>
    <scope>NUCLEOTIDE SEQUENCE</scope>
</reference>
<evidence type="ECO:0000256" key="1">
    <source>
        <dbReference type="SAM" id="MobiDB-lite"/>
    </source>
</evidence>
<name>A0A0E9UE57_ANGAN</name>
<dbReference type="EMBL" id="GBXM01044501">
    <property type="protein sequence ID" value="JAH64076.1"/>
    <property type="molecule type" value="Transcribed_RNA"/>
</dbReference>
<proteinExistence type="predicted"/>
<organism evidence="2">
    <name type="scientific">Anguilla anguilla</name>
    <name type="common">European freshwater eel</name>
    <name type="synonym">Muraena anguilla</name>
    <dbReference type="NCBI Taxonomy" id="7936"/>
    <lineage>
        <taxon>Eukaryota</taxon>
        <taxon>Metazoa</taxon>
        <taxon>Chordata</taxon>
        <taxon>Craniata</taxon>
        <taxon>Vertebrata</taxon>
        <taxon>Euteleostomi</taxon>
        <taxon>Actinopterygii</taxon>
        <taxon>Neopterygii</taxon>
        <taxon>Teleostei</taxon>
        <taxon>Anguilliformes</taxon>
        <taxon>Anguillidae</taxon>
        <taxon>Anguilla</taxon>
    </lineage>
</organism>
<evidence type="ECO:0000313" key="2">
    <source>
        <dbReference type="EMBL" id="JAH64076.1"/>
    </source>
</evidence>
<reference evidence="2" key="1">
    <citation type="submission" date="2014-11" db="EMBL/GenBank/DDBJ databases">
        <authorList>
            <person name="Amaro Gonzalez C."/>
        </authorList>
    </citation>
    <scope>NUCLEOTIDE SEQUENCE</scope>
</reference>
<feature type="region of interest" description="Disordered" evidence="1">
    <location>
        <begin position="1"/>
        <end position="21"/>
    </location>
</feature>
<sequence length="79" mass="8856">MTQQKIIYQKKKKRTGTPPACGWLKSAGRDAMQWASWNRILCLAPRNPSRIPGCSSVNLFSDPSEINRKSSALNHTDPD</sequence>
<protein>
    <submittedName>
        <fullName evidence="2">Uncharacterized protein</fullName>
    </submittedName>
</protein>